<dbReference type="EMBL" id="CAXDID020000090">
    <property type="protein sequence ID" value="CAL6022043.1"/>
    <property type="molecule type" value="Genomic_DNA"/>
</dbReference>
<feature type="compositionally biased region" description="Basic and acidic residues" evidence="1">
    <location>
        <begin position="183"/>
        <end position="212"/>
    </location>
</feature>
<evidence type="ECO:0000256" key="1">
    <source>
        <dbReference type="SAM" id="MobiDB-lite"/>
    </source>
</evidence>
<evidence type="ECO:0000313" key="2">
    <source>
        <dbReference type="EMBL" id="CAI9939050.1"/>
    </source>
</evidence>
<sequence>MDNIIKGLSGIVHKICGIKLSPLQSEVLINILSANDQQIDNIITDIFQLNKEQQDQFHSMFKQVLSSGKCTTSDNYLEYPSYNQQQSFEYKQQVSVTNQLQQMQIMQRALACGCVNNINFNNSLLTVQFDSQVALNLFTYFNKFEPTVEQEPEDHRQLIIKPQMKQQPVKQKEASQKPLPASKQDDFKFSESEDKSDFSFGDDKHNDEHKDEQEQESADPIFIQAYSKNKDMSNIDLISTLLELVDINAEDVIIYEKAKGKGAIFKFYSLDNCKEFSKTFSSKFDQAKESQVFIKKALAHADIAQELKLYKIVK</sequence>
<protein>
    <submittedName>
        <fullName evidence="3">Hypothetical_protein</fullName>
    </submittedName>
</protein>
<comment type="caution">
    <text evidence="2">The sequence shown here is derived from an EMBL/GenBank/DDBJ whole genome shotgun (WGS) entry which is preliminary data.</text>
</comment>
<dbReference type="EMBL" id="CATOUU010000660">
    <property type="protein sequence ID" value="CAI9939050.1"/>
    <property type="molecule type" value="Genomic_DNA"/>
</dbReference>
<dbReference type="AlphaFoldDB" id="A0AA86PPA4"/>
<gene>
    <name evidence="2" type="ORF">HINF_LOCUS26695</name>
    <name evidence="3" type="ORF">HINF_LOCUS28458</name>
</gene>
<proteinExistence type="predicted"/>
<organism evidence="2">
    <name type="scientific">Hexamita inflata</name>
    <dbReference type="NCBI Taxonomy" id="28002"/>
    <lineage>
        <taxon>Eukaryota</taxon>
        <taxon>Metamonada</taxon>
        <taxon>Diplomonadida</taxon>
        <taxon>Hexamitidae</taxon>
        <taxon>Hexamitinae</taxon>
        <taxon>Hexamita</taxon>
    </lineage>
</organism>
<evidence type="ECO:0000313" key="3">
    <source>
        <dbReference type="EMBL" id="CAL6022043.1"/>
    </source>
</evidence>
<reference evidence="3 4" key="2">
    <citation type="submission" date="2024-07" db="EMBL/GenBank/DDBJ databases">
        <authorList>
            <person name="Akdeniz Z."/>
        </authorList>
    </citation>
    <scope>NUCLEOTIDE SEQUENCE [LARGE SCALE GENOMIC DNA]</scope>
</reference>
<dbReference type="Proteomes" id="UP001642409">
    <property type="component" value="Unassembled WGS sequence"/>
</dbReference>
<keyword evidence="4" id="KW-1185">Reference proteome</keyword>
<accession>A0AA86PPA4</accession>
<feature type="region of interest" description="Disordered" evidence="1">
    <location>
        <begin position="161"/>
        <end position="218"/>
    </location>
</feature>
<evidence type="ECO:0000313" key="4">
    <source>
        <dbReference type="Proteomes" id="UP001642409"/>
    </source>
</evidence>
<reference evidence="2" key="1">
    <citation type="submission" date="2023-06" db="EMBL/GenBank/DDBJ databases">
        <authorList>
            <person name="Kurt Z."/>
        </authorList>
    </citation>
    <scope>NUCLEOTIDE SEQUENCE</scope>
</reference>
<name>A0AA86PPA4_9EUKA</name>